<sequence length="64" mass="7383">MHVPREFPNTHDLLCVLDRLDHVVSPTVVDSEHVFARIHRHTACTSAYPIAYLGFYFDLTETNN</sequence>
<keyword evidence="3" id="KW-1185">Reference proteome</keyword>
<reference evidence="2" key="2">
    <citation type="submission" date="2020-11" db="EMBL/GenBank/DDBJ databases">
        <authorList>
            <person name="McCartney M.A."/>
            <person name="Auch B."/>
            <person name="Kono T."/>
            <person name="Mallez S."/>
            <person name="Becker A."/>
            <person name="Gohl D.M."/>
            <person name="Silverstein K.A.T."/>
            <person name="Koren S."/>
            <person name="Bechman K.B."/>
            <person name="Herman A."/>
            <person name="Abrahante J.E."/>
            <person name="Garbe J."/>
        </authorList>
    </citation>
    <scope>NUCLEOTIDE SEQUENCE</scope>
    <source>
        <strain evidence="2">Duluth1</strain>
        <tissue evidence="2">Whole animal</tissue>
    </source>
</reference>
<dbReference type="EMBL" id="JAIWYP010000003">
    <property type="protein sequence ID" value="KAH3848828.1"/>
    <property type="molecule type" value="Genomic_DNA"/>
</dbReference>
<reference evidence="2" key="1">
    <citation type="journal article" date="2019" name="bioRxiv">
        <title>The Genome of the Zebra Mussel, Dreissena polymorpha: A Resource for Invasive Species Research.</title>
        <authorList>
            <person name="McCartney M.A."/>
            <person name="Auch B."/>
            <person name="Kono T."/>
            <person name="Mallez S."/>
            <person name="Zhang Y."/>
            <person name="Obille A."/>
            <person name="Becker A."/>
            <person name="Abrahante J.E."/>
            <person name="Garbe J."/>
            <person name="Badalamenti J.P."/>
            <person name="Herman A."/>
            <person name="Mangelson H."/>
            <person name="Liachko I."/>
            <person name="Sullivan S."/>
            <person name="Sone E.D."/>
            <person name="Koren S."/>
            <person name="Silverstein K.A.T."/>
            <person name="Beckman K.B."/>
            <person name="Gohl D.M."/>
        </authorList>
    </citation>
    <scope>NUCLEOTIDE SEQUENCE</scope>
    <source>
        <strain evidence="2">Duluth1</strain>
        <tissue evidence="2">Whole animal</tissue>
    </source>
</reference>
<organism evidence="2 3">
    <name type="scientific">Dreissena polymorpha</name>
    <name type="common">Zebra mussel</name>
    <name type="synonym">Mytilus polymorpha</name>
    <dbReference type="NCBI Taxonomy" id="45954"/>
    <lineage>
        <taxon>Eukaryota</taxon>
        <taxon>Metazoa</taxon>
        <taxon>Spiralia</taxon>
        <taxon>Lophotrochozoa</taxon>
        <taxon>Mollusca</taxon>
        <taxon>Bivalvia</taxon>
        <taxon>Autobranchia</taxon>
        <taxon>Heteroconchia</taxon>
        <taxon>Euheterodonta</taxon>
        <taxon>Imparidentia</taxon>
        <taxon>Neoheterodontei</taxon>
        <taxon>Myida</taxon>
        <taxon>Dreissenoidea</taxon>
        <taxon>Dreissenidae</taxon>
        <taxon>Dreissena</taxon>
    </lineage>
</organism>
<gene>
    <name evidence="1" type="ORF">DPMN_091202</name>
    <name evidence="2" type="ORF">DPMN_091211</name>
</gene>
<dbReference type="Proteomes" id="UP000828390">
    <property type="component" value="Unassembled WGS sequence"/>
</dbReference>
<dbReference type="EMBL" id="JAIWYP010000003">
    <property type="protein sequence ID" value="KAH3848819.1"/>
    <property type="molecule type" value="Genomic_DNA"/>
</dbReference>
<evidence type="ECO:0000313" key="3">
    <source>
        <dbReference type="Proteomes" id="UP000828390"/>
    </source>
</evidence>
<protein>
    <submittedName>
        <fullName evidence="2">Uncharacterized protein</fullName>
    </submittedName>
</protein>
<evidence type="ECO:0000313" key="2">
    <source>
        <dbReference type="EMBL" id="KAH3848828.1"/>
    </source>
</evidence>
<accession>A0A9D4KZ56</accession>
<name>A0A9D4KZ56_DREPO</name>
<proteinExistence type="predicted"/>
<dbReference type="AlphaFoldDB" id="A0A9D4KZ56"/>
<comment type="caution">
    <text evidence="2">The sequence shown here is derived from an EMBL/GenBank/DDBJ whole genome shotgun (WGS) entry which is preliminary data.</text>
</comment>
<evidence type="ECO:0000313" key="1">
    <source>
        <dbReference type="EMBL" id="KAH3848819.1"/>
    </source>
</evidence>